<reference evidence="1 2" key="1">
    <citation type="submission" date="2017-06" db="EMBL/GenBank/DDBJ databases">
        <authorList>
            <consortium name="Pathogen Informatics"/>
        </authorList>
    </citation>
    <scope>NUCLEOTIDE SEQUENCE [LARGE SCALE GENOMIC DNA]</scope>
    <source>
        <strain evidence="1 2">NCTC11291</strain>
    </source>
</reference>
<dbReference type="GO" id="GO:0005840">
    <property type="term" value="C:ribosome"/>
    <property type="evidence" value="ECO:0007669"/>
    <property type="project" value="UniProtKB-KW"/>
</dbReference>
<keyword evidence="1" id="KW-0687">Ribonucleoprotein</keyword>
<dbReference type="EMBL" id="LT906454">
    <property type="protein sequence ID" value="SNV40259.1"/>
    <property type="molecule type" value="Genomic_DNA"/>
</dbReference>
<keyword evidence="1" id="KW-0689">Ribosomal protein</keyword>
<dbReference type="InterPro" id="IPR027879">
    <property type="entry name" value="DUF4649"/>
</dbReference>
<sequence>MLTISYLNDANQTKEITYDSYDAYRQAQMACMIGISDHYPVTSVTYKGEIIDYTGNFGNLFYALEKKQLA</sequence>
<organism evidence="1 2">
    <name type="scientific">Streptococcus acidominimus</name>
    <dbReference type="NCBI Taxonomy" id="1326"/>
    <lineage>
        <taxon>Bacteria</taxon>
        <taxon>Bacillati</taxon>
        <taxon>Bacillota</taxon>
        <taxon>Bacilli</taxon>
        <taxon>Lactobacillales</taxon>
        <taxon>Streptococcaceae</taxon>
        <taxon>Streptococcus</taxon>
    </lineage>
</organism>
<accession>A0A239X139</accession>
<dbReference type="Pfam" id="PF15507">
    <property type="entry name" value="DUF4649"/>
    <property type="match status" value="1"/>
</dbReference>
<evidence type="ECO:0000313" key="1">
    <source>
        <dbReference type="EMBL" id="SNV40259.1"/>
    </source>
</evidence>
<protein>
    <submittedName>
        <fullName evidence="1">30S ribosomal protein S16</fullName>
    </submittedName>
</protein>
<name>A0A239X139_STRAI</name>
<gene>
    <name evidence="1" type="primary">rpsP_2</name>
    <name evidence="1" type="ORF">SAMEA4504048_01132</name>
</gene>
<dbReference type="Proteomes" id="UP000215144">
    <property type="component" value="Chromosome 1"/>
</dbReference>
<dbReference type="KEGG" id="saco:SAME_01132"/>
<dbReference type="RefSeq" id="WP_095122604.1">
    <property type="nucleotide sequence ID" value="NZ_LT906454.1"/>
</dbReference>
<proteinExistence type="predicted"/>
<dbReference type="Gene3D" id="3.30.1490.390">
    <property type="match status" value="1"/>
</dbReference>
<dbReference type="AlphaFoldDB" id="A0A239X139"/>
<evidence type="ECO:0000313" key="2">
    <source>
        <dbReference type="Proteomes" id="UP000215144"/>
    </source>
</evidence>
<dbReference type="OrthoDB" id="2225010at2"/>